<evidence type="ECO:0000313" key="15">
    <source>
        <dbReference type="EMBL" id="OQR98642.1"/>
    </source>
</evidence>
<gene>
    <name evidence="15" type="ORF">ACHHYP_08324</name>
</gene>
<dbReference type="InterPro" id="IPR056858">
    <property type="entry name" value="VSR_TRX"/>
</dbReference>
<evidence type="ECO:0000256" key="3">
    <source>
        <dbReference type="ARBA" id="ARBA00022692"/>
    </source>
</evidence>
<name>A0A1V9ZKX8_ACHHY</name>
<organism evidence="15 16">
    <name type="scientific">Achlya hypogyna</name>
    <name type="common">Oomycete</name>
    <name type="synonym">Protoachlya hypogyna</name>
    <dbReference type="NCBI Taxonomy" id="1202772"/>
    <lineage>
        <taxon>Eukaryota</taxon>
        <taxon>Sar</taxon>
        <taxon>Stramenopiles</taxon>
        <taxon>Oomycota</taxon>
        <taxon>Saprolegniomycetes</taxon>
        <taxon>Saprolegniales</taxon>
        <taxon>Achlyaceae</taxon>
        <taxon>Achlya</taxon>
    </lineage>
</organism>
<dbReference type="FunFam" id="3.50.30.30:FF:000032">
    <property type="entry name" value="Vacuolar-sorting receptor 1"/>
    <property type="match status" value="1"/>
</dbReference>
<dbReference type="EMBL" id="JNBR01000082">
    <property type="protein sequence ID" value="OQR98642.1"/>
    <property type="molecule type" value="Genomic_DNA"/>
</dbReference>
<keyword evidence="16" id="KW-1185">Reference proteome</keyword>
<protein>
    <submittedName>
        <fullName evidence="15">Vacuolar-sorting receptor</fullName>
    </submittedName>
</protein>
<feature type="domain" description="PA" evidence="13">
    <location>
        <begin position="68"/>
        <end position="169"/>
    </location>
</feature>
<evidence type="ECO:0000256" key="9">
    <source>
        <dbReference type="ARBA" id="ARBA00023180"/>
    </source>
</evidence>
<accession>A0A1V9ZKX8</accession>
<reference evidence="15 16" key="1">
    <citation type="journal article" date="2014" name="Genome Biol. Evol.">
        <title>The secreted proteins of Achlya hypogyna and Thraustotheca clavata identify the ancestral oomycete secretome and reveal gene acquisitions by horizontal gene transfer.</title>
        <authorList>
            <person name="Misner I."/>
            <person name="Blouin N."/>
            <person name="Leonard G."/>
            <person name="Richards T.A."/>
            <person name="Lane C.E."/>
        </authorList>
    </citation>
    <scope>NUCLEOTIDE SEQUENCE [LARGE SCALE GENOMIC DNA]</scope>
    <source>
        <strain evidence="15 16">ATCC 48635</strain>
    </source>
</reference>
<keyword evidence="7 11" id="KW-1133">Transmembrane helix</keyword>
<keyword evidence="6" id="KW-0106">Calcium</keyword>
<evidence type="ECO:0000256" key="10">
    <source>
        <dbReference type="ARBA" id="ARBA00037847"/>
    </source>
</evidence>
<dbReference type="GO" id="GO:0016020">
    <property type="term" value="C:membrane"/>
    <property type="evidence" value="ECO:0007669"/>
    <property type="project" value="UniProtKB-SubCell"/>
</dbReference>
<dbReference type="InterPro" id="IPR046450">
    <property type="entry name" value="PA_dom_sf"/>
</dbReference>
<evidence type="ECO:0000256" key="12">
    <source>
        <dbReference type="SAM" id="SignalP"/>
    </source>
</evidence>
<dbReference type="PANTHER" id="PTHR22702">
    <property type="entry name" value="PROTEASE-ASSOCIATED DOMAIN-CONTAINING PROTEIN"/>
    <property type="match status" value="1"/>
</dbReference>
<keyword evidence="5" id="KW-0677">Repeat</keyword>
<keyword evidence="9" id="KW-0325">Glycoprotein</keyword>
<keyword evidence="8 11" id="KW-0472">Membrane</keyword>
<evidence type="ECO:0000256" key="4">
    <source>
        <dbReference type="ARBA" id="ARBA00022729"/>
    </source>
</evidence>
<dbReference type="OrthoDB" id="10045365at2759"/>
<evidence type="ECO:0000256" key="2">
    <source>
        <dbReference type="ARBA" id="ARBA00022536"/>
    </source>
</evidence>
<evidence type="ECO:0000256" key="1">
    <source>
        <dbReference type="ARBA" id="ARBA00004479"/>
    </source>
</evidence>
<keyword evidence="4 12" id="KW-0732">Signal</keyword>
<feature type="signal peptide" evidence="12">
    <location>
        <begin position="1"/>
        <end position="16"/>
    </location>
</feature>
<evidence type="ECO:0000256" key="8">
    <source>
        <dbReference type="ARBA" id="ARBA00023136"/>
    </source>
</evidence>
<feature type="transmembrane region" description="Helical" evidence="11">
    <location>
        <begin position="444"/>
        <end position="468"/>
    </location>
</feature>
<feature type="domain" description="Vacuolar sorting receptor thioredoxin-like" evidence="14">
    <location>
        <begin position="197"/>
        <end position="403"/>
    </location>
</feature>
<evidence type="ECO:0000259" key="13">
    <source>
        <dbReference type="Pfam" id="PF02225"/>
    </source>
</evidence>
<comment type="caution">
    <text evidence="15">The sequence shown here is derived from an EMBL/GenBank/DDBJ whole genome shotgun (WGS) entry which is preliminary data.</text>
</comment>
<evidence type="ECO:0000256" key="6">
    <source>
        <dbReference type="ARBA" id="ARBA00022837"/>
    </source>
</evidence>
<dbReference type="PANTHER" id="PTHR22702:SF1">
    <property type="entry name" value="PROTEASE-ASSOCIATED DOMAIN-CONTAINING PROTEIN 1"/>
    <property type="match status" value="1"/>
</dbReference>
<dbReference type="GO" id="GO:0012505">
    <property type="term" value="C:endomembrane system"/>
    <property type="evidence" value="ECO:0007669"/>
    <property type="project" value="UniProtKB-SubCell"/>
</dbReference>
<keyword evidence="2" id="KW-0245">EGF-like domain</keyword>
<dbReference type="InterPro" id="IPR003137">
    <property type="entry name" value="PA_domain"/>
</dbReference>
<evidence type="ECO:0000256" key="5">
    <source>
        <dbReference type="ARBA" id="ARBA00022737"/>
    </source>
</evidence>
<dbReference type="Pfam" id="PF25011">
    <property type="entry name" value="VSR_TRX"/>
    <property type="match status" value="1"/>
</dbReference>
<sequence>MKLLALPALAAAMVAADVTDVNEWPSIENDHTKLQIILPESLQIKGGYVHKDALFGYPGYSVGSLETQLIYLNTSACEDFPKGNWEPPFALMIDRGNCLFVEKVRRAQHAGARAVVVADNKCLCSDTQCMRQTGDNFCETVLPFMNDDESGGDITIPSMLIRKSDADAIKKVISHSNGVSNVMVKFDWGIPAPDGRVEWTMWHSSWDEQSAITLKTTEDIVLALGDRAFFTPRFVAYNGSRVGCNVHDGLDPCGNMCINNGRYCLMDPSPFHDRMSGASGADVVIENLRRKCIWNIVSEEDPGVGKKWWRYVNDFGDECNQKEETFMSKQCAAGIMKKHGIDASAVEKCMQPYGRDLDVVNEMLEADLKEQTALQLLRLPALFVDGVHARGRIDTSGILNMICAGYGIHDPPAICSCSDQNPLALLSCVKTGGSLSASIIQNGVSFTTLVLILSFAGVGVASAGYVYWKRSQRHMREQVRSILAEYMPLDDQSDELDGHMHPAAVAAAKSPRGYMPTNGFLMEDDQL</sequence>
<evidence type="ECO:0000256" key="11">
    <source>
        <dbReference type="SAM" id="Phobius"/>
    </source>
</evidence>
<proteinExistence type="predicted"/>
<evidence type="ECO:0000313" key="16">
    <source>
        <dbReference type="Proteomes" id="UP000243579"/>
    </source>
</evidence>
<comment type="subcellular location">
    <subcellularLocation>
        <location evidence="10">Endomembrane system</location>
        <topology evidence="10">Single-pass membrane protein</topology>
    </subcellularLocation>
    <subcellularLocation>
        <location evidence="1">Membrane</location>
        <topology evidence="1">Single-pass type I membrane protein</topology>
    </subcellularLocation>
</comment>
<dbReference type="SUPFAM" id="SSF52025">
    <property type="entry name" value="PA domain"/>
    <property type="match status" value="1"/>
</dbReference>
<dbReference type="Gene3D" id="3.50.30.30">
    <property type="match status" value="1"/>
</dbReference>
<dbReference type="STRING" id="1202772.A0A1V9ZKX8"/>
<dbReference type="AlphaFoldDB" id="A0A1V9ZKX8"/>
<evidence type="ECO:0000259" key="14">
    <source>
        <dbReference type="Pfam" id="PF25011"/>
    </source>
</evidence>
<evidence type="ECO:0000256" key="7">
    <source>
        <dbReference type="ARBA" id="ARBA00022989"/>
    </source>
</evidence>
<keyword evidence="3 11" id="KW-0812">Transmembrane</keyword>
<dbReference type="Pfam" id="PF02225">
    <property type="entry name" value="PA"/>
    <property type="match status" value="1"/>
</dbReference>
<feature type="chain" id="PRO_5012822614" evidence="12">
    <location>
        <begin position="17"/>
        <end position="527"/>
    </location>
</feature>
<keyword evidence="15" id="KW-0675">Receptor</keyword>
<dbReference type="Proteomes" id="UP000243579">
    <property type="component" value="Unassembled WGS sequence"/>
</dbReference>